<comment type="caution">
    <text evidence="2">The sequence shown here is derived from an EMBL/GenBank/DDBJ whole genome shotgun (WGS) entry which is preliminary data.</text>
</comment>
<gene>
    <name evidence="2" type="ORF">GCM10010974_25170</name>
</gene>
<keyword evidence="3" id="KW-1185">Reference proteome</keyword>
<evidence type="ECO:0000256" key="1">
    <source>
        <dbReference type="SAM" id="MobiDB-lite"/>
    </source>
</evidence>
<name>A0ABQ1MN06_9MICO</name>
<proteinExistence type="predicted"/>
<sequence length="65" mass="6665">MGVRRDGAAGCAAGWFPALLSYLMETTFASLLRPTIGRSCGPAVDGTTRHSALSDRLGGRPGPCG</sequence>
<dbReference type="Proteomes" id="UP000632322">
    <property type="component" value="Unassembled WGS sequence"/>
</dbReference>
<organism evidence="2 3">
    <name type="scientific">Brevibacterium sediminis</name>
    <dbReference type="NCBI Taxonomy" id="1857024"/>
    <lineage>
        <taxon>Bacteria</taxon>
        <taxon>Bacillati</taxon>
        <taxon>Actinomycetota</taxon>
        <taxon>Actinomycetes</taxon>
        <taxon>Micrococcales</taxon>
        <taxon>Brevibacteriaceae</taxon>
        <taxon>Brevibacterium</taxon>
    </lineage>
</organism>
<dbReference type="EMBL" id="BMJG01000009">
    <property type="protein sequence ID" value="GGC41703.1"/>
    <property type="molecule type" value="Genomic_DNA"/>
</dbReference>
<feature type="region of interest" description="Disordered" evidence="1">
    <location>
        <begin position="44"/>
        <end position="65"/>
    </location>
</feature>
<evidence type="ECO:0000313" key="2">
    <source>
        <dbReference type="EMBL" id="GGC41703.1"/>
    </source>
</evidence>
<reference evidence="3" key="1">
    <citation type="journal article" date="2019" name="Int. J. Syst. Evol. Microbiol.">
        <title>The Global Catalogue of Microorganisms (GCM) 10K type strain sequencing project: providing services to taxonomists for standard genome sequencing and annotation.</title>
        <authorList>
            <consortium name="The Broad Institute Genomics Platform"/>
            <consortium name="The Broad Institute Genome Sequencing Center for Infectious Disease"/>
            <person name="Wu L."/>
            <person name="Ma J."/>
        </authorList>
    </citation>
    <scope>NUCLEOTIDE SEQUENCE [LARGE SCALE GENOMIC DNA]</scope>
    <source>
        <strain evidence="3">CGMCC 1.15472</strain>
    </source>
</reference>
<protein>
    <submittedName>
        <fullName evidence="2">Uncharacterized protein</fullName>
    </submittedName>
</protein>
<evidence type="ECO:0000313" key="3">
    <source>
        <dbReference type="Proteomes" id="UP000632322"/>
    </source>
</evidence>
<accession>A0ABQ1MN06</accession>